<evidence type="ECO:0000256" key="6">
    <source>
        <dbReference type="ARBA" id="ARBA00022679"/>
    </source>
</evidence>
<evidence type="ECO:0000259" key="16">
    <source>
        <dbReference type="SMART" id="SM00904"/>
    </source>
</evidence>
<keyword evidence="4 15" id="KW-0285">Flavoprotein</keyword>
<evidence type="ECO:0000256" key="14">
    <source>
        <dbReference type="ARBA" id="ARBA00049494"/>
    </source>
</evidence>
<keyword evidence="8 15" id="KW-0547">Nucleotide-binding</keyword>
<dbReference type="Pfam" id="PF01687">
    <property type="entry name" value="Flavokinase"/>
    <property type="match status" value="1"/>
</dbReference>
<gene>
    <name evidence="17" type="ORF">CQA54_03220</name>
</gene>
<evidence type="ECO:0000256" key="1">
    <source>
        <dbReference type="ARBA" id="ARBA00002121"/>
    </source>
</evidence>
<dbReference type="UniPathway" id="UPA00277">
    <property type="reaction ID" value="UER00407"/>
</dbReference>
<comment type="catalytic activity">
    <reaction evidence="13 15">
        <text>riboflavin + ATP = FMN + ADP + H(+)</text>
        <dbReference type="Rhea" id="RHEA:14357"/>
        <dbReference type="ChEBI" id="CHEBI:15378"/>
        <dbReference type="ChEBI" id="CHEBI:30616"/>
        <dbReference type="ChEBI" id="CHEBI:57986"/>
        <dbReference type="ChEBI" id="CHEBI:58210"/>
        <dbReference type="ChEBI" id="CHEBI:456216"/>
        <dbReference type="EC" id="2.7.1.26"/>
    </reaction>
</comment>
<evidence type="ECO:0000256" key="12">
    <source>
        <dbReference type="ARBA" id="ARBA00023268"/>
    </source>
</evidence>
<dbReference type="InterPro" id="IPR002606">
    <property type="entry name" value="Riboflavin_kinase_bac"/>
</dbReference>
<dbReference type="SUPFAM" id="SSF52374">
    <property type="entry name" value="Nucleotidylyl transferase"/>
    <property type="match status" value="1"/>
</dbReference>
<comment type="pathway">
    <text evidence="3 15">Cofactor biosynthesis; FMN biosynthesis; FMN from riboflavin (ATP route): step 1/1.</text>
</comment>
<evidence type="ECO:0000256" key="2">
    <source>
        <dbReference type="ARBA" id="ARBA00004726"/>
    </source>
</evidence>
<dbReference type="InterPro" id="IPR014729">
    <property type="entry name" value="Rossmann-like_a/b/a_fold"/>
</dbReference>
<comment type="catalytic activity">
    <reaction evidence="14 15">
        <text>FMN + ATP + H(+) = FAD + diphosphate</text>
        <dbReference type="Rhea" id="RHEA:17237"/>
        <dbReference type="ChEBI" id="CHEBI:15378"/>
        <dbReference type="ChEBI" id="CHEBI:30616"/>
        <dbReference type="ChEBI" id="CHEBI:33019"/>
        <dbReference type="ChEBI" id="CHEBI:57692"/>
        <dbReference type="ChEBI" id="CHEBI:58210"/>
        <dbReference type="EC" id="2.7.7.2"/>
    </reaction>
</comment>
<evidence type="ECO:0000256" key="15">
    <source>
        <dbReference type="PIRNR" id="PIRNR004491"/>
    </source>
</evidence>
<organism evidence="17 18">
    <name type="scientific">Helicobacter equorum</name>
    <dbReference type="NCBI Taxonomy" id="361872"/>
    <lineage>
        <taxon>Bacteria</taxon>
        <taxon>Pseudomonadati</taxon>
        <taxon>Campylobacterota</taxon>
        <taxon>Epsilonproteobacteria</taxon>
        <taxon>Campylobacterales</taxon>
        <taxon>Helicobacteraceae</taxon>
        <taxon>Helicobacter</taxon>
    </lineage>
</organism>
<dbReference type="GO" id="GO:0005524">
    <property type="term" value="F:ATP binding"/>
    <property type="evidence" value="ECO:0007669"/>
    <property type="project" value="UniProtKB-UniRule"/>
</dbReference>
<comment type="function">
    <text evidence="1">Catalyzes the phosphorylation of riboflavin to FMN followed by the adenylation of FMN to FAD.</text>
</comment>
<dbReference type="PANTHER" id="PTHR22749">
    <property type="entry name" value="RIBOFLAVIN KINASE/FMN ADENYLYLTRANSFERASE"/>
    <property type="match status" value="1"/>
</dbReference>
<protein>
    <recommendedName>
        <fullName evidence="15">Riboflavin biosynthesis protein</fullName>
    </recommendedName>
    <domain>
        <recommendedName>
            <fullName evidence="15">Riboflavin kinase</fullName>
            <ecNumber evidence="15">2.7.1.26</ecNumber>
        </recommendedName>
        <alternativeName>
            <fullName evidence="15">Flavokinase</fullName>
        </alternativeName>
    </domain>
    <domain>
        <recommendedName>
            <fullName evidence="15">FMN adenylyltransferase</fullName>
            <ecNumber evidence="15">2.7.7.2</ecNumber>
        </recommendedName>
        <alternativeName>
            <fullName evidence="15">FAD pyrophosphorylase</fullName>
        </alternativeName>
        <alternativeName>
            <fullName evidence="15">FAD synthase</fullName>
        </alternativeName>
    </domain>
</protein>
<keyword evidence="6 15" id="KW-0808">Transferase</keyword>
<dbReference type="GO" id="GO:0006747">
    <property type="term" value="P:FAD biosynthetic process"/>
    <property type="evidence" value="ECO:0007669"/>
    <property type="project" value="UniProtKB-UniRule"/>
</dbReference>
<dbReference type="EC" id="2.7.7.2" evidence="15"/>
<dbReference type="GO" id="GO:0003919">
    <property type="term" value="F:FMN adenylyltransferase activity"/>
    <property type="evidence" value="ECO:0007669"/>
    <property type="project" value="UniProtKB-UniRule"/>
</dbReference>
<dbReference type="Gene3D" id="3.40.50.620">
    <property type="entry name" value="HUPs"/>
    <property type="match status" value="1"/>
</dbReference>
<evidence type="ECO:0000256" key="8">
    <source>
        <dbReference type="ARBA" id="ARBA00022741"/>
    </source>
</evidence>
<dbReference type="OrthoDB" id="9803667at2"/>
<dbReference type="RefSeq" id="WP_115570751.1">
    <property type="nucleotide sequence ID" value="NZ_NXLT01000002.1"/>
</dbReference>
<evidence type="ECO:0000256" key="11">
    <source>
        <dbReference type="ARBA" id="ARBA00022840"/>
    </source>
</evidence>
<evidence type="ECO:0000256" key="9">
    <source>
        <dbReference type="ARBA" id="ARBA00022777"/>
    </source>
</evidence>
<dbReference type="InterPro" id="IPR015865">
    <property type="entry name" value="Riboflavin_kinase_bac/euk"/>
</dbReference>
<evidence type="ECO:0000256" key="10">
    <source>
        <dbReference type="ARBA" id="ARBA00022827"/>
    </source>
</evidence>
<dbReference type="GO" id="GO:0009231">
    <property type="term" value="P:riboflavin biosynthetic process"/>
    <property type="evidence" value="ECO:0007669"/>
    <property type="project" value="InterPro"/>
</dbReference>
<dbReference type="NCBIfam" id="NF004162">
    <property type="entry name" value="PRK05627.1-5"/>
    <property type="match status" value="1"/>
</dbReference>
<dbReference type="Proteomes" id="UP000256514">
    <property type="component" value="Unassembled WGS sequence"/>
</dbReference>
<accession>A0A3D8ISQ7</accession>
<dbReference type="AlphaFoldDB" id="A0A3D8ISQ7"/>
<evidence type="ECO:0000313" key="18">
    <source>
        <dbReference type="Proteomes" id="UP000256514"/>
    </source>
</evidence>
<dbReference type="InterPro" id="IPR023468">
    <property type="entry name" value="Riboflavin_kinase"/>
</dbReference>
<keyword evidence="11 15" id="KW-0067">ATP-binding</keyword>
<comment type="caution">
    <text evidence="17">The sequence shown here is derived from an EMBL/GenBank/DDBJ whole genome shotgun (WGS) entry which is preliminary data.</text>
</comment>
<dbReference type="InterPro" id="IPR023465">
    <property type="entry name" value="Riboflavin_kinase_dom_sf"/>
</dbReference>
<dbReference type="PIRSF" id="PIRSF004491">
    <property type="entry name" value="FAD_Synth"/>
    <property type="match status" value="1"/>
</dbReference>
<dbReference type="PANTHER" id="PTHR22749:SF6">
    <property type="entry name" value="RIBOFLAVIN KINASE"/>
    <property type="match status" value="1"/>
</dbReference>
<feature type="domain" description="Riboflavin kinase" evidence="16">
    <location>
        <begin position="155"/>
        <end position="277"/>
    </location>
</feature>
<evidence type="ECO:0000256" key="7">
    <source>
        <dbReference type="ARBA" id="ARBA00022695"/>
    </source>
</evidence>
<evidence type="ECO:0000256" key="4">
    <source>
        <dbReference type="ARBA" id="ARBA00022630"/>
    </source>
</evidence>
<sequence length="284" mass="32215">MLNTLSSRNSNEITSLAIGKFDGMHLAHFKLLEHLDSQGAILSIHTQAPRMLTPHKESHTSIPIFYVDLARIKNLSAKAFVEFLTRHFKALKRIVVGYDFKFGKDRKFSASDLYTLCADKEIIIVPEYKIHDLGVHSSIIKECITTGNIPIANLLLGRIYTIYAHTTTGQNIGSRELYPTINLVCNDYILPQDGVYASMCKFDEIWYESVSFVGNRLSTDREFSIETHILGRSIPALPPHLTLGFVQKIRENRHFDTLQSLKDQITKDIDTATHILRTINTKTP</sequence>
<reference evidence="17 18" key="1">
    <citation type="submission" date="2018-04" db="EMBL/GenBank/DDBJ databases">
        <title>Novel Campyloabacter and Helicobacter Species and Strains.</title>
        <authorList>
            <person name="Mannion A.J."/>
            <person name="Shen Z."/>
            <person name="Fox J.G."/>
        </authorList>
    </citation>
    <scope>NUCLEOTIDE SEQUENCE [LARGE SCALE GENOMIC DNA]</scope>
    <source>
        <strain evidence="17 18">MIT 12-6600</strain>
    </source>
</reference>
<dbReference type="GO" id="GO:0008531">
    <property type="term" value="F:riboflavin kinase activity"/>
    <property type="evidence" value="ECO:0007669"/>
    <property type="project" value="UniProtKB-UniRule"/>
</dbReference>
<keyword evidence="18" id="KW-1185">Reference proteome</keyword>
<dbReference type="EC" id="2.7.1.26" evidence="15"/>
<keyword evidence="5 15" id="KW-0288">FMN</keyword>
<evidence type="ECO:0000313" key="17">
    <source>
        <dbReference type="EMBL" id="RDU67945.1"/>
    </source>
</evidence>
<proteinExistence type="inferred from homology"/>
<dbReference type="UniPathway" id="UPA00276">
    <property type="reaction ID" value="UER00406"/>
</dbReference>
<evidence type="ECO:0000256" key="13">
    <source>
        <dbReference type="ARBA" id="ARBA00047880"/>
    </source>
</evidence>
<comment type="pathway">
    <text evidence="2 15">Cofactor biosynthesis; FAD biosynthesis; FAD from FMN: step 1/1.</text>
</comment>
<evidence type="ECO:0000256" key="5">
    <source>
        <dbReference type="ARBA" id="ARBA00022643"/>
    </source>
</evidence>
<name>A0A3D8ISQ7_9HELI</name>
<dbReference type="SMART" id="SM00904">
    <property type="entry name" value="Flavokinase"/>
    <property type="match status" value="1"/>
</dbReference>
<keyword evidence="10 15" id="KW-0274">FAD</keyword>
<dbReference type="Pfam" id="PF06574">
    <property type="entry name" value="FAD_syn"/>
    <property type="match status" value="1"/>
</dbReference>
<keyword evidence="9 15" id="KW-0418">Kinase</keyword>
<comment type="similarity">
    <text evidence="15">Belongs to the ribF family.</text>
</comment>
<keyword evidence="7 15" id="KW-0548">Nucleotidyltransferase</keyword>
<dbReference type="Gene3D" id="2.40.30.30">
    <property type="entry name" value="Riboflavin kinase-like"/>
    <property type="match status" value="1"/>
</dbReference>
<evidence type="ECO:0000256" key="3">
    <source>
        <dbReference type="ARBA" id="ARBA00005201"/>
    </source>
</evidence>
<keyword evidence="12" id="KW-0511">Multifunctional enzyme</keyword>
<dbReference type="InterPro" id="IPR015864">
    <property type="entry name" value="FAD_synthase"/>
</dbReference>
<dbReference type="EMBL" id="NXLT01000002">
    <property type="protein sequence ID" value="RDU67945.1"/>
    <property type="molecule type" value="Genomic_DNA"/>
</dbReference>
<dbReference type="SUPFAM" id="SSF82114">
    <property type="entry name" value="Riboflavin kinase-like"/>
    <property type="match status" value="1"/>
</dbReference>
<dbReference type="GO" id="GO:0009398">
    <property type="term" value="P:FMN biosynthetic process"/>
    <property type="evidence" value="ECO:0007669"/>
    <property type="project" value="UniProtKB-UniRule"/>
</dbReference>